<dbReference type="EMBL" id="CP017886">
    <property type="protein sequence ID" value="APC14912.1"/>
    <property type="molecule type" value="Genomic_DNA"/>
</dbReference>
<reference evidence="2" key="1">
    <citation type="submission" date="2016-10" db="EMBL/GenBank/DDBJ databases">
        <title>Pseudomonas frederiksbergensis ERGS4:02 complete genome.</title>
        <authorList>
            <person name="Kumar R."/>
            <person name="Acharya V."/>
            <person name="Singh D."/>
        </authorList>
    </citation>
    <scope>NUCLEOTIDE SEQUENCE [LARGE SCALE GENOMIC DNA]</scope>
    <source>
        <strain evidence="2">ERGS4:02</strain>
    </source>
</reference>
<evidence type="ECO:0000313" key="1">
    <source>
        <dbReference type="EMBL" id="APC14912.1"/>
    </source>
</evidence>
<dbReference type="InterPro" id="IPR029039">
    <property type="entry name" value="Flavoprotein-like_sf"/>
</dbReference>
<evidence type="ECO:0000313" key="2">
    <source>
        <dbReference type="Proteomes" id="UP000182567"/>
    </source>
</evidence>
<organism evidence="1 2">
    <name type="scientific">Pseudomonas frederiksbergensis</name>
    <dbReference type="NCBI Taxonomy" id="104087"/>
    <lineage>
        <taxon>Bacteria</taxon>
        <taxon>Pseudomonadati</taxon>
        <taxon>Pseudomonadota</taxon>
        <taxon>Gammaproteobacteria</taxon>
        <taxon>Pseudomonadales</taxon>
        <taxon>Pseudomonadaceae</taxon>
        <taxon>Pseudomonas</taxon>
    </lineage>
</organism>
<dbReference type="AlphaFoldDB" id="A0A1J0EG94"/>
<dbReference type="GO" id="GO:0016655">
    <property type="term" value="F:oxidoreductase activity, acting on NAD(P)H, quinone or similar compound as acceptor"/>
    <property type="evidence" value="ECO:0007669"/>
    <property type="project" value="UniProtKB-ARBA"/>
</dbReference>
<accession>A0A1J0EG94</accession>
<protein>
    <submittedName>
        <fullName evidence="1">Uncharacterized protein</fullName>
    </submittedName>
</protein>
<gene>
    <name evidence="1" type="ORF">BLL42_03960</name>
</gene>
<sequence>MQVSPTALYLIFDNSYIRQTMDVMEERLKFTVLLRDRPDLVDHYSARKQSAQELSKRVNQHSI</sequence>
<dbReference type="Proteomes" id="UP000182567">
    <property type="component" value="Chromosome"/>
</dbReference>
<name>A0A1J0EG94_9PSED</name>
<dbReference type="Gene3D" id="3.40.50.360">
    <property type="match status" value="1"/>
</dbReference>
<proteinExistence type="predicted"/>